<evidence type="ECO:0000313" key="4">
    <source>
        <dbReference type="EMBL" id="TVU67291.1"/>
    </source>
</evidence>
<dbReference type="Gene3D" id="3.40.50.450">
    <property type="match status" value="1"/>
</dbReference>
<protein>
    <recommendedName>
        <fullName evidence="3">Cytokinin riboside 5'-monophosphate phosphoribohydrolase</fullName>
        <ecNumber evidence="3">3.2.2.n1</ecNumber>
    </recommendedName>
</protein>
<dbReference type="GO" id="GO:0009691">
    <property type="term" value="P:cytokinin biosynthetic process"/>
    <property type="evidence" value="ECO:0007669"/>
    <property type="project" value="UniProtKB-UniRule"/>
</dbReference>
<dbReference type="InterPro" id="IPR005269">
    <property type="entry name" value="LOG"/>
</dbReference>
<dbReference type="AlphaFoldDB" id="A0A558HDS6"/>
<proteinExistence type="inferred from homology"/>
<sequence>MHRICVYLGSREGNSPHHRQLAEALGEAIAQRGWGLVYGGARAGLMGALADAALAAGGEVIGIIPQALVRNEKAHDSLTRLIEVEDMHERKAQMAALADAFITLPGGIGTLEELFETWTWQYLGFHAKPIAVLDSDGFYTPLLEFLDRTVEAGFLNADTRTRLISEREISPLLDRLTPDAGMPALR</sequence>
<dbReference type="RefSeq" id="WP_024953314.1">
    <property type="nucleotide sequence ID" value="NZ_CAWOWR010000061.1"/>
</dbReference>
<dbReference type="SUPFAM" id="SSF102405">
    <property type="entry name" value="MCP/YpsA-like"/>
    <property type="match status" value="1"/>
</dbReference>
<evidence type="ECO:0000256" key="3">
    <source>
        <dbReference type="RuleBase" id="RU363015"/>
    </source>
</evidence>
<reference evidence="4 5" key="1">
    <citation type="submission" date="2019-07" db="EMBL/GenBank/DDBJ databases">
        <title>Diversity of Bacteria from Kongsfjorden, Arctic.</title>
        <authorList>
            <person name="Yu Y."/>
        </authorList>
    </citation>
    <scope>NUCLEOTIDE SEQUENCE [LARGE SCALE GENOMIC DNA]</scope>
    <source>
        <strain evidence="4 5">SM1923</strain>
    </source>
</reference>
<dbReference type="GO" id="GO:0005829">
    <property type="term" value="C:cytosol"/>
    <property type="evidence" value="ECO:0007669"/>
    <property type="project" value="TreeGrafter"/>
</dbReference>
<dbReference type="STRING" id="553385.GCA_000591415_03580"/>
<name>A0A558HDS6_9GAMM</name>
<comment type="similarity">
    <text evidence="2 3">Belongs to the LOG family.</text>
</comment>
<dbReference type="NCBIfam" id="TIGR00730">
    <property type="entry name" value="Rossman fold protein, TIGR00730 family"/>
    <property type="match status" value="1"/>
</dbReference>
<dbReference type="GO" id="GO:0008714">
    <property type="term" value="F:AMP nucleosidase activity"/>
    <property type="evidence" value="ECO:0007669"/>
    <property type="project" value="UniProtKB-EC"/>
</dbReference>
<dbReference type="InterPro" id="IPR031100">
    <property type="entry name" value="LOG_fam"/>
</dbReference>
<dbReference type="EMBL" id="VNFH01000016">
    <property type="protein sequence ID" value="TVU67291.1"/>
    <property type="molecule type" value="Genomic_DNA"/>
</dbReference>
<keyword evidence="5" id="KW-1185">Reference proteome</keyword>
<comment type="catalytic activity">
    <reaction evidence="1">
        <text>AMP + H2O = D-ribose 5-phosphate + adenine</text>
        <dbReference type="Rhea" id="RHEA:20129"/>
        <dbReference type="ChEBI" id="CHEBI:15377"/>
        <dbReference type="ChEBI" id="CHEBI:16708"/>
        <dbReference type="ChEBI" id="CHEBI:78346"/>
        <dbReference type="ChEBI" id="CHEBI:456215"/>
        <dbReference type="EC" id="3.2.2.4"/>
    </reaction>
</comment>
<dbReference type="OrthoDB" id="9801098at2"/>
<dbReference type="PANTHER" id="PTHR31223:SF70">
    <property type="entry name" value="LOG FAMILY PROTEIN YJL055W"/>
    <property type="match status" value="1"/>
</dbReference>
<dbReference type="Proteomes" id="UP000319941">
    <property type="component" value="Unassembled WGS sequence"/>
</dbReference>
<dbReference type="Pfam" id="PF03641">
    <property type="entry name" value="Lysine_decarbox"/>
    <property type="match status" value="1"/>
</dbReference>
<dbReference type="PANTHER" id="PTHR31223">
    <property type="entry name" value="LOG FAMILY PROTEIN YJL055W"/>
    <property type="match status" value="1"/>
</dbReference>
<evidence type="ECO:0000256" key="2">
    <source>
        <dbReference type="ARBA" id="ARBA00006763"/>
    </source>
</evidence>
<evidence type="ECO:0000256" key="1">
    <source>
        <dbReference type="ARBA" id="ARBA00000274"/>
    </source>
</evidence>
<dbReference type="EC" id="3.2.2.n1" evidence="3"/>
<organism evidence="4 5">
    <name type="scientific">Cobetia crustatorum</name>
    <dbReference type="NCBI Taxonomy" id="553385"/>
    <lineage>
        <taxon>Bacteria</taxon>
        <taxon>Pseudomonadati</taxon>
        <taxon>Pseudomonadota</taxon>
        <taxon>Gammaproteobacteria</taxon>
        <taxon>Oceanospirillales</taxon>
        <taxon>Halomonadaceae</taxon>
        <taxon>Cobetia</taxon>
    </lineage>
</organism>
<keyword evidence="3" id="KW-0378">Hydrolase</keyword>
<gene>
    <name evidence="4" type="ORF">FQP86_17285</name>
</gene>
<keyword evidence="3" id="KW-0203">Cytokinin biosynthesis</keyword>
<comment type="caution">
    <text evidence="4">The sequence shown here is derived from an EMBL/GenBank/DDBJ whole genome shotgun (WGS) entry which is preliminary data.</text>
</comment>
<accession>A0A558HDS6</accession>
<evidence type="ECO:0000313" key="5">
    <source>
        <dbReference type="Proteomes" id="UP000319941"/>
    </source>
</evidence>